<reference evidence="3" key="1">
    <citation type="journal article" date="2019" name="Int. J. Syst. Evol. Microbiol.">
        <title>The Global Catalogue of Microorganisms (GCM) 10K type strain sequencing project: providing services to taxonomists for standard genome sequencing and annotation.</title>
        <authorList>
            <consortium name="The Broad Institute Genomics Platform"/>
            <consortium name="The Broad Institute Genome Sequencing Center for Infectious Disease"/>
            <person name="Wu L."/>
            <person name="Ma J."/>
        </authorList>
    </citation>
    <scope>NUCLEOTIDE SEQUENCE [LARGE SCALE GENOMIC DNA]</scope>
    <source>
        <strain evidence="3">CGMCC 4.1469</strain>
    </source>
</reference>
<accession>A0ABW1EZX1</accession>
<keyword evidence="3" id="KW-1185">Reference proteome</keyword>
<organism evidence="2 3">
    <name type="scientific">Kitasatospora aburaviensis</name>
    <dbReference type="NCBI Taxonomy" id="67265"/>
    <lineage>
        <taxon>Bacteria</taxon>
        <taxon>Bacillati</taxon>
        <taxon>Actinomycetota</taxon>
        <taxon>Actinomycetes</taxon>
        <taxon>Kitasatosporales</taxon>
        <taxon>Streptomycetaceae</taxon>
        <taxon>Kitasatospora</taxon>
    </lineage>
</organism>
<evidence type="ECO:0000313" key="3">
    <source>
        <dbReference type="Proteomes" id="UP001596067"/>
    </source>
</evidence>
<feature type="region of interest" description="Disordered" evidence="1">
    <location>
        <begin position="1"/>
        <end position="79"/>
    </location>
</feature>
<evidence type="ECO:0000313" key="2">
    <source>
        <dbReference type="EMBL" id="MFC5887702.1"/>
    </source>
</evidence>
<feature type="compositionally biased region" description="Low complexity" evidence="1">
    <location>
        <begin position="46"/>
        <end position="74"/>
    </location>
</feature>
<feature type="compositionally biased region" description="Low complexity" evidence="1">
    <location>
        <begin position="21"/>
        <end position="30"/>
    </location>
</feature>
<gene>
    <name evidence="2" type="ORF">ACFP0N_22295</name>
</gene>
<feature type="compositionally biased region" description="Basic residues" evidence="1">
    <location>
        <begin position="31"/>
        <end position="42"/>
    </location>
</feature>
<evidence type="ECO:0000256" key="1">
    <source>
        <dbReference type="SAM" id="MobiDB-lite"/>
    </source>
</evidence>
<sequence length="218" mass="23047">MRRDSAGARAPADRRGGAPAGIGRAPGPLRRAVRRGPARGRRTPSVGGRRAAPGAGDRPRRAAPGGLRPAAGRPAVRRRTVRPAVRVGGRLADETTLLALALVHEFLHIRLGALLDLVPLHQPNGAAVHHAPWRSDLRPIGALLQGAYAHLGVADFWRAEPATGSGGERRRAEGEFARWRGHALSAGSTLLDSAELTAHGREFTEELVCAVRELGGPE</sequence>
<dbReference type="RefSeq" id="WP_313765128.1">
    <property type="nucleotide sequence ID" value="NZ_BAAAVH010000018.1"/>
</dbReference>
<dbReference type="Proteomes" id="UP001596067">
    <property type="component" value="Unassembled WGS sequence"/>
</dbReference>
<proteinExistence type="predicted"/>
<feature type="compositionally biased region" description="Basic and acidic residues" evidence="1">
    <location>
        <begin position="1"/>
        <end position="16"/>
    </location>
</feature>
<protein>
    <submittedName>
        <fullName evidence="2">HEXXH motif-containing putative peptide modification protein</fullName>
    </submittedName>
</protein>
<dbReference type="EMBL" id="JBHSOD010000030">
    <property type="protein sequence ID" value="MFC5887702.1"/>
    <property type="molecule type" value="Genomic_DNA"/>
</dbReference>
<dbReference type="InterPro" id="IPR026337">
    <property type="entry name" value="AKG_HExxH"/>
</dbReference>
<dbReference type="NCBIfam" id="TIGR04267">
    <property type="entry name" value="mod_HExxH"/>
    <property type="match status" value="1"/>
</dbReference>
<comment type="caution">
    <text evidence="2">The sequence shown here is derived from an EMBL/GenBank/DDBJ whole genome shotgun (WGS) entry which is preliminary data.</text>
</comment>
<name>A0ABW1EZX1_9ACTN</name>